<dbReference type="GO" id="GO:0002474">
    <property type="term" value="P:antigen processing and presentation of peptide antigen via MHC class I"/>
    <property type="evidence" value="ECO:0007669"/>
    <property type="project" value="UniProtKB-KW"/>
</dbReference>
<evidence type="ECO:0000256" key="5">
    <source>
        <dbReference type="ARBA" id="ARBA00022525"/>
    </source>
</evidence>
<feature type="signal peptide" evidence="8">
    <location>
        <begin position="1"/>
        <end position="18"/>
    </location>
</feature>
<keyword evidence="4" id="KW-0490">MHC I</keyword>
<dbReference type="GO" id="GO:0042612">
    <property type="term" value="C:MHC class I protein complex"/>
    <property type="evidence" value="ECO:0007669"/>
    <property type="project" value="UniProtKB-KW"/>
</dbReference>
<dbReference type="PANTHER" id="PTHR19944">
    <property type="entry name" value="MHC CLASS II-RELATED"/>
    <property type="match status" value="1"/>
</dbReference>
<evidence type="ECO:0000256" key="4">
    <source>
        <dbReference type="ARBA" id="ARBA00022451"/>
    </source>
</evidence>
<feature type="domain" description="Ig-like" evidence="9">
    <location>
        <begin position="26"/>
        <end position="113"/>
    </location>
</feature>
<evidence type="ECO:0000256" key="2">
    <source>
        <dbReference type="ARBA" id="ARBA00009564"/>
    </source>
</evidence>
<dbReference type="EMBL" id="FJ965557">
    <property type="protein sequence ID" value="ACR38919.1"/>
    <property type="molecule type" value="mRNA"/>
</dbReference>
<evidence type="ECO:0000313" key="10">
    <source>
        <dbReference type="EMBL" id="ACR38919.1"/>
    </source>
</evidence>
<evidence type="ECO:0000256" key="3">
    <source>
        <dbReference type="ARBA" id="ARBA00018767"/>
    </source>
</evidence>
<dbReference type="InterPro" id="IPR007110">
    <property type="entry name" value="Ig-like_dom"/>
</dbReference>
<dbReference type="SMART" id="SM00407">
    <property type="entry name" value="IGc1"/>
    <property type="match status" value="1"/>
</dbReference>
<comment type="subcellular location">
    <subcellularLocation>
        <location evidence="1">Secreted</location>
    </subcellularLocation>
</comment>
<dbReference type="GO" id="GO:0005576">
    <property type="term" value="C:extracellular region"/>
    <property type="evidence" value="ECO:0007669"/>
    <property type="project" value="UniProtKB-SubCell"/>
</dbReference>
<evidence type="ECO:0000256" key="6">
    <source>
        <dbReference type="ARBA" id="ARBA00022859"/>
    </source>
</evidence>
<dbReference type="PROSITE" id="PS50835">
    <property type="entry name" value="IG_LIKE"/>
    <property type="match status" value="1"/>
</dbReference>
<organism evidence="10">
    <name type="scientific">Cynoglossus semilaevis</name>
    <name type="common">Tongue sole</name>
    <dbReference type="NCBI Taxonomy" id="244447"/>
    <lineage>
        <taxon>Eukaryota</taxon>
        <taxon>Metazoa</taxon>
        <taxon>Chordata</taxon>
        <taxon>Craniata</taxon>
        <taxon>Vertebrata</taxon>
        <taxon>Euteleostomi</taxon>
        <taxon>Actinopterygii</taxon>
        <taxon>Neopterygii</taxon>
        <taxon>Teleostei</taxon>
        <taxon>Neoteleostei</taxon>
        <taxon>Acanthomorphata</taxon>
        <taxon>Carangaria</taxon>
        <taxon>Pleuronectiformes</taxon>
        <taxon>Pleuronectoidei</taxon>
        <taxon>Cynoglossidae</taxon>
        <taxon>Cynoglossinae</taxon>
        <taxon>Cynoglossus</taxon>
    </lineage>
</organism>
<dbReference type="InterPro" id="IPR050160">
    <property type="entry name" value="MHC/Immunoglobulin"/>
</dbReference>
<dbReference type="Gene3D" id="2.60.40.10">
    <property type="entry name" value="Immunoglobulins"/>
    <property type="match status" value="1"/>
</dbReference>
<dbReference type="SUPFAM" id="SSF48726">
    <property type="entry name" value="Immunoglobulin"/>
    <property type="match status" value="1"/>
</dbReference>
<evidence type="ECO:0000256" key="8">
    <source>
        <dbReference type="SAM" id="SignalP"/>
    </source>
</evidence>
<dbReference type="Pfam" id="PF07654">
    <property type="entry name" value="C1-set"/>
    <property type="match status" value="1"/>
</dbReference>
<dbReference type="InterPro" id="IPR013783">
    <property type="entry name" value="Ig-like_fold"/>
</dbReference>
<dbReference type="AlphaFoldDB" id="C4PJS5"/>
<keyword evidence="8" id="KW-0732">Signal</keyword>
<keyword evidence="6" id="KW-0391">Immunity</keyword>
<evidence type="ECO:0000259" key="9">
    <source>
        <dbReference type="PROSITE" id="PS50835"/>
    </source>
</evidence>
<gene>
    <name evidence="10" type="primary">b2m</name>
</gene>
<protein>
    <recommendedName>
        <fullName evidence="3">Beta-2-microglobulin</fullName>
    </recommendedName>
</protein>
<evidence type="ECO:0000256" key="7">
    <source>
        <dbReference type="ARBA" id="ARBA00023319"/>
    </source>
</evidence>
<sequence>MKGVVWLVFVVLPCTLKAEDNVTVAPMVQLYSKTIGLYNKPNTLICHAKDFYPPEISIELLKNNEVISEAKHSEMAFTDKWLYRVTRFTDFTPKSGDKYSCRVTHQGRERTYKWEPDV</sequence>
<reference evidence="10" key="1">
    <citation type="submission" date="2009-04" db="EMBL/GenBank/DDBJ databases">
        <title>Unexpected variations of beta-2 microglobulin gene in the half-smooth tongue sole.</title>
        <authorList>
            <person name="Xu T."/>
            <person name="Sha Z."/>
            <person name="Chen S."/>
        </authorList>
    </citation>
    <scope>NUCLEOTIDE SEQUENCE</scope>
</reference>
<dbReference type="InterPro" id="IPR003006">
    <property type="entry name" value="Ig/MHC_CS"/>
</dbReference>
<dbReference type="PROSITE" id="PS00290">
    <property type="entry name" value="IG_MHC"/>
    <property type="match status" value="1"/>
</dbReference>
<accession>C4PJS5</accession>
<keyword evidence="5" id="KW-0964">Secreted</keyword>
<dbReference type="InterPro" id="IPR036179">
    <property type="entry name" value="Ig-like_dom_sf"/>
</dbReference>
<comment type="similarity">
    <text evidence="2">Belongs to the beta-2-microglobulin family.</text>
</comment>
<dbReference type="PANTHER" id="PTHR19944:SF62">
    <property type="entry name" value="BETA-2-MICROGLOBULIN"/>
    <property type="match status" value="1"/>
</dbReference>
<dbReference type="InterPro" id="IPR003597">
    <property type="entry name" value="Ig_C1-set"/>
</dbReference>
<keyword evidence="7" id="KW-0393">Immunoglobulin domain</keyword>
<proteinExistence type="evidence at transcript level"/>
<evidence type="ECO:0000256" key="1">
    <source>
        <dbReference type="ARBA" id="ARBA00004613"/>
    </source>
</evidence>
<feature type="chain" id="PRO_5002941943" description="Beta-2-microglobulin" evidence="8">
    <location>
        <begin position="19"/>
        <end position="118"/>
    </location>
</feature>
<name>C4PJS5_CYNSE</name>